<evidence type="ECO:0000313" key="8">
    <source>
        <dbReference type="Proteomes" id="UP000886885"/>
    </source>
</evidence>
<dbReference type="EMBL" id="JAAWWB010000017">
    <property type="protein sequence ID" value="KAG6763244.1"/>
    <property type="molecule type" value="Genomic_DNA"/>
</dbReference>
<dbReference type="OrthoDB" id="6270329at2759"/>
<proteinExistence type="predicted"/>
<feature type="compositionally biased region" description="Low complexity" evidence="5">
    <location>
        <begin position="176"/>
        <end position="190"/>
    </location>
</feature>
<protein>
    <recommendedName>
        <fullName evidence="6">RWP-RK domain-containing protein</fullName>
    </recommendedName>
</protein>
<dbReference type="Pfam" id="PF02042">
    <property type="entry name" value="RWP-RK"/>
    <property type="match status" value="1"/>
</dbReference>
<feature type="region of interest" description="Disordered" evidence="5">
    <location>
        <begin position="171"/>
        <end position="190"/>
    </location>
</feature>
<dbReference type="PANTHER" id="PTHR32002">
    <property type="entry name" value="PROTEIN NLP8"/>
    <property type="match status" value="1"/>
</dbReference>
<dbReference type="InterPro" id="IPR045012">
    <property type="entry name" value="NLP"/>
</dbReference>
<evidence type="ECO:0000259" key="6">
    <source>
        <dbReference type="PROSITE" id="PS51519"/>
    </source>
</evidence>
<evidence type="ECO:0000256" key="1">
    <source>
        <dbReference type="ARBA" id="ARBA00023015"/>
    </source>
</evidence>
<evidence type="ECO:0000313" key="7">
    <source>
        <dbReference type="EMBL" id="KAG6763244.1"/>
    </source>
</evidence>
<dbReference type="PANTHER" id="PTHR32002:SF73">
    <property type="entry name" value="FACTOR, PUTATIVE-RELATED"/>
    <property type="match status" value="1"/>
</dbReference>
<organism evidence="7 8">
    <name type="scientific">Populus tomentosa</name>
    <name type="common">Chinese white poplar</name>
    <dbReference type="NCBI Taxonomy" id="118781"/>
    <lineage>
        <taxon>Eukaryota</taxon>
        <taxon>Viridiplantae</taxon>
        <taxon>Streptophyta</taxon>
        <taxon>Embryophyta</taxon>
        <taxon>Tracheophyta</taxon>
        <taxon>Spermatophyta</taxon>
        <taxon>Magnoliopsida</taxon>
        <taxon>eudicotyledons</taxon>
        <taxon>Gunneridae</taxon>
        <taxon>Pentapetalae</taxon>
        <taxon>rosids</taxon>
        <taxon>fabids</taxon>
        <taxon>Malpighiales</taxon>
        <taxon>Salicaceae</taxon>
        <taxon>Saliceae</taxon>
        <taxon>Populus</taxon>
    </lineage>
</organism>
<keyword evidence="2" id="KW-0238">DNA-binding</keyword>
<dbReference type="PROSITE" id="PS51519">
    <property type="entry name" value="RWP_RK"/>
    <property type="match status" value="1"/>
</dbReference>
<keyword evidence="4" id="KW-0539">Nucleus</keyword>
<evidence type="ECO:0000256" key="2">
    <source>
        <dbReference type="ARBA" id="ARBA00023125"/>
    </source>
</evidence>
<keyword evidence="8" id="KW-1185">Reference proteome</keyword>
<keyword evidence="3" id="KW-0804">Transcription</keyword>
<sequence>MIDNSSTQTPHLRLALMAARVLVQVPASQAPWSALEMAINYFCWVEITGLPLSAWTMNFSNDIKFLSDPAVRVCVRIKLYRQQGAYTVCSNCRFPYPKTLKTICRQHGITRWPSRKIKKADHSLRKLQKMIASAQGVEGSIQIESFSSAFPELSSSKFSFQSPSSSFKMIDNLKHSNSPPKSRSSGSKCSCSSTCCSAQAKQQHATSNLPRMKMIKRGILISFNY</sequence>
<reference evidence="7" key="1">
    <citation type="journal article" date="2020" name="bioRxiv">
        <title>Hybrid origin of Populus tomentosa Carr. identified through genome sequencing and phylogenomic analysis.</title>
        <authorList>
            <person name="An X."/>
            <person name="Gao K."/>
            <person name="Chen Z."/>
            <person name="Li J."/>
            <person name="Yang X."/>
            <person name="Yang X."/>
            <person name="Zhou J."/>
            <person name="Guo T."/>
            <person name="Zhao T."/>
            <person name="Huang S."/>
            <person name="Miao D."/>
            <person name="Khan W.U."/>
            <person name="Rao P."/>
            <person name="Ye M."/>
            <person name="Lei B."/>
            <person name="Liao W."/>
            <person name="Wang J."/>
            <person name="Ji L."/>
            <person name="Li Y."/>
            <person name="Guo B."/>
            <person name="Mustafa N.S."/>
            <person name="Li S."/>
            <person name="Yun Q."/>
            <person name="Keller S.R."/>
            <person name="Mao J."/>
            <person name="Zhang R."/>
            <person name="Strauss S.H."/>
        </authorList>
    </citation>
    <scope>NUCLEOTIDE SEQUENCE</scope>
    <source>
        <strain evidence="7">GM15</strain>
        <tissue evidence="7">Leaf</tissue>
    </source>
</reference>
<keyword evidence="1" id="KW-0805">Transcription regulation</keyword>
<dbReference type="InterPro" id="IPR003035">
    <property type="entry name" value="RWP-RK_dom"/>
</dbReference>
<dbReference type="GO" id="GO:0003700">
    <property type="term" value="F:DNA-binding transcription factor activity"/>
    <property type="evidence" value="ECO:0007669"/>
    <property type="project" value="InterPro"/>
</dbReference>
<accession>A0A8X7Z521</accession>
<comment type="caution">
    <text evidence="7">The sequence shown here is derived from an EMBL/GenBank/DDBJ whole genome shotgun (WGS) entry which is preliminary data.</text>
</comment>
<evidence type="ECO:0000256" key="4">
    <source>
        <dbReference type="ARBA" id="ARBA00023242"/>
    </source>
</evidence>
<dbReference type="GO" id="GO:0003677">
    <property type="term" value="F:DNA binding"/>
    <property type="evidence" value="ECO:0007669"/>
    <property type="project" value="UniProtKB-KW"/>
</dbReference>
<gene>
    <name evidence="7" type="ORF">POTOM_033784</name>
</gene>
<evidence type="ECO:0000256" key="5">
    <source>
        <dbReference type="SAM" id="MobiDB-lite"/>
    </source>
</evidence>
<evidence type="ECO:0000256" key="3">
    <source>
        <dbReference type="ARBA" id="ARBA00023163"/>
    </source>
</evidence>
<dbReference type="Proteomes" id="UP000886885">
    <property type="component" value="Chromosome 9A"/>
</dbReference>
<dbReference type="AlphaFoldDB" id="A0A8X7Z521"/>
<name>A0A8X7Z521_POPTO</name>
<feature type="domain" description="RWP-RK" evidence="6">
    <location>
        <begin position="48"/>
        <end position="140"/>
    </location>
</feature>